<dbReference type="Proteomes" id="UP000003577">
    <property type="component" value="Unassembled WGS sequence"/>
</dbReference>
<gene>
    <name evidence="1" type="ORF">RUMTOR_00239</name>
</gene>
<dbReference type="AlphaFoldDB" id="A5KJ41"/>
<dbReference type="HOGENOM" id="CLU_2668827_0_0_9"/>
<accession>A5KJ41</accession>
<dbReference type="EMBL" id="AAVP02000001">
    <property type="protein sequence ID" value="EDK25345.1"/>
    <property type="molecule type" value="Genomic_DNA"/>
</dbReference>
<sequence>MKSESISQLTGITLYFPVEAILLTSSCVGKTFILHTSDPEIITLLFVAILSEEFMGIKKTPLTEKNKSVKDESCT</sequence>
<name>A5KJ41_9FIRM</name>
<dbReference type="PaxDb" id="411460-RUMTOR_00239"/>
<reference evidence="1 2" key="1">
    <citation type="submission" date="2007-03" db="EMBL/GenBank/DDBJ databases">
        <authorList>
            <person name="Fulton L."/>
            <person name="Clifton S."/>
            <person name="Fulton B."/>
            <person name="Xu J."/>
            <person name="Minx P."/>
            <person name="Pepin K.H."/>
            <person name="Johnson M."/>
            <person name="Thiruvilangam P."/>
            <person name="Bhonagiri V."/>
            <person name="Nash W.E."/>
            <person name="Mardis E.R."/>
            <person name="Wilson R.K."/>
        </authorList>
    </citation>
    <scope>NUCLEOTIDE SEQUENCE [LARGE SCALE GENOMIC DNA]</scope>
    <source>
        <strain evidence="1 2">ATCC 27756</strain>
    </source>
</reference>
<organism evidence="1 2">
    <name type="scientific">[Ruminococcus] torques ATCC 27756</name>
    <dbReference type="NCBI Taxonomy" id="411460"/>
    <lineage>
        <taxon>Bacteria</taxon>
        <taxon>Bacillati</taxon>
        <taxon>Bacillota</taxon>
        <taxon>Clostridia</taxon>
        <taxon>Lachnospirales</taxon>
        <taxon>Lachnospiraceae</taxon>
        <taxon>Mediterraneibacter</taxon>
    </lineage>
</organism>
<reference evidence="1 2" key="2">
    <citation type="submission" date="2007-04" db="EMBL/GenBank/DDBJ databases">
        <title>Draft genome sequence of Ruminococcus torques (ATCC 27756).</title>
        <authorList>
            <person name="Sudarsanam P."/>
            <person name="Ley R."/>
            <person name="Guruge J."/>
            <person name="Turnbaugh P.J."/>
            <person name="Mahowald M."/>
            <person name="Liep D."/>
            <person name="Gordon J."/>
        </authorList>
    </citation>
    <scope>NUCLEOTIDE SEQUENCE [LARGE SCALE GENOMIC DNA]</scope>
    <source>
        <strain evidence="1 2">ATCC 27756</strain>
    </source>
</reference>
<comment type="caution">
    <text evidence="1">The sequence shown here is derived from an EMBL/GenBank/DDBJ whole genome shotgun (WGS) entry which is preliminary data.</text>
</comment>
<proteinExistence type="predicted"/>
<protein>
    <submittedName>
        <fullName evidence="1">Uncharacterized protein</fullName>
    </submittedName>
</protein>
<evidence type="ECO:0000313" key="2">
    <source>
        <dbReference type="Proteomes" id="UP000003577"/>
    </source>
</evidence>
<evidence type="ECO:0000313" key="1">
    <source>
        <dbReference type="EMBL" id="EDK25345.1"/>
    </source>
</evidence>